<dbReference type="GO" id="GO:0003677">
    <property type="term" value="F:DNA binding"/>
    <property type="evidence" value="ECO:0007669"/>
    <property type="project" value="UniProtKB-KW"/>
</dbReference>
<comment type="similarity">
    <text evidence="1">Belongs to the 'phage' integrase family.</text>
</comment>
<comment type="caution">
    <text evidence="6">The sequence shown here is derived from an EMBL/GenBank/DDBJ whole genome shotgun (WGS) entry which is preliminary data.</text>
</comment>
<protein>
    <recommendedName>
        <fullName evidence="5">Tyr recombinase domain-containing protein</fullName>
    </recommendedName>
</protein>
<feature type="domain" description="Tyr recombinase" evidence="5">
    <location>
        <begin position="195"/>
        <end position="387"/>
    </location>
</feature>
<accession>A0A367QKN6</accession>
<proteinExistence type="inferred from homology"/>
<dbReference type="InterPro" id="IPR013762">
    <property type="entry name" value="Integrase-like_cat_sf"/>
</dbReference>
<evidence type="ECO:0000256" key="4">
    <source>
        <dbReference type="SAM" id="MobiDB-lite"/>
    </source>
</evidence>
<dbReference type="Gene3D" id="1.10.443.10">
    <property type="entry name" value="Intergrase catalytic core"/>
    <property type="match status" value="1"/>
</dbReference>
<evidence type="ECO:0000256" key="3">
    <source>
        <dbReference type="ARBA" id="ARBA00023172"/>
    </source>
</evidence>
<evidence type="ECO:0000259" key="5">
    <source>
        <dbReference type="PROSITE" id="PS51898"/>
    </source>
</evidence>
<sequence length="387" mass="44199">MKNPQPQQRQRRGTVGVESRQGKLRLRLPRTIAEVNARYISTGLDDTPENQRKAQVIAWQIEEDIQAEQLDVTLEKYRHHQQASTVLVVKPKPLPDLRELWQAYCEYREPLVSVTTFKQKYIGYFASHINKLPSHKLNDATNIRHYICSNYSADTAKRVLTQLSACCNWAVNTGIIANNPFIGMTVGLRRSWNSDNIDPFTRSERDSIIDAFSKHSTYSHYTPLITFLFATGCRPGEAAALRWKHVTREYVLFSENYKAKYKLTKEPKNGKARRFPVNTQLSQLLTTVQPATQRRPDAFVFITHYHKQQLNNDTLPTATGWKSIVNELVDQGLVARYRPPYNTRHTFITLALNAGLTVPQVAKLVGNTPAIILKHYASGHVSEVPVF</sequence>
<dbReference type="Gene3D" id="1.10.150.130">
    <property type="match status" value="1"/>
</dbReference>
<dbReference type="InterPro" id="IPR011010">
    <property type="entry name" value="DNA_brk_join_enz"/>
</dbReference>
<dbReference type="InterPro" id="IPR010998">
    <property type="entry name" value="Integrase_recombinase_N"/>
</dbReference>
<keyword evidence="2" id="KW-0238">DNA-binding</keyword>
<dbReference type="EMBL" id="LXQD01000319">
    <property type="protein sequence ID" value="RCJ24301.1"/>
    <property type="molecule type" value="Genomic_DNA"/>
</dbReference>
<dbReference type="PANTHER" id="PTHR30349:SF41">
    <property type="entry name" value="INTEGRASE_RECOMBINASE PROTEIN MJ0367-RELATED"/>
    <property type="match status" value="1"/>
</dbReference>
<evidence type="ECO:0000313" key="6">
    <source>
        <dbReference type="EMBL" id="RCJ24301.1"/>
    </source>
</evidence>
<evidence type="ECO:0000313" key="7">
    <source>
        <dbReference type="Proteomes" id="UP000252107"/>
    </source>
</evidence>
<dbReference type="InterPro" id="IPR050090">
    <property type="entry name" value="Tyrosine_recombinase_XerCD"/>
</dbReference>
<keyword evidence="7" id="KW-1185">Reference proteome</keyword>
<dbReference type="InterPro" id="IPR002104">
    <property type="entry name" value="Integrase_catalytic"/>
</dbReference>
<name>A0A367QKN6_9NOSO</name>
<dbReference type="PROSITE" id="PS51898">
    <property type="entry name" value="TYR_RECOMBINASE"/>
    <property type="match status" value="1"/>
</dbReference>
<organism evidence="6 7">
    <name type="scientific">Nostoc minutum NIES-26</name>
    <dbReference type="NCBI Taxonomy" id="1844469"/>
    <lineage>
        <taxon>Bacteria</taxon>
        <taxon>Bacillati</taxon>
        <taxon>Cyanobacteriota</taxon>
        <taxon>Cyanophyceae</taxon>
        <taxon>Nostocales</taxon>
        <taxon>Nostocaceae</taxon>
        <taxon>Nostoc</taxon>
    </lineage>
</organism>
<reference evidence="6" key="1">
    <citation type="submission" date="2016-04" db="EMBL/GenBank/DDBJ databases">
        <authorList>
            <person name="Tabuchi Yagui T.R."/>
        </authorList>
    </citation>
    <scope>NUCLEOTIDE SEQUENCE [LARGE SCALE GENOMIC DNA]</scope>
    <source>
        <strain evidence="6">NIES-26</strain>
    </source>
</reference>
<gene>
    <name evidence="6" type="ORF">A6770_28450</name>
</gene>
<feature type="region of interest" description="Disordered" evidence="4">
    <location>
        <begin position="1"/>
        <end position="20"/>
    </location>
</feature>
<evidence type="ECO:0000256" key="1">
    <source>
        <dbReference type="ARBA" id="ARBA00008857"/>
    </source>
</evidence>
<dbReference type="PANTHER" id="PTHR30349">
    <property type="entry name" value="PHAGE INTEGRASE-RELATED"/>
    <property type="match status" value="1"/>
</dbReference>
<dbReference type="AlphaFoldDB" id="A0A367QKN6"/>
<keyword evidence="3" id="KW-0233">DNA recombination</keyword>
<dbReference type="GO" id="GO:0015074">
    <property type="term" value="P:DNA integration"/>
    <property type="evidence" value="ECO:0007669"/>
    <property type="project" value="InterPro"/>
</dbReference>
<dbReference type="Proteomes" id="UP000252107">
    <property type="component" value="Unassembled WGS sequence"/>
</dbReference>
<dbReference type="GO" id="GO:0006310">
    <property type="term" value="P:DNA recombination"/>
    <property type="evidence" value="ECO:0007669"/>
    <property type="project" value="UniProtKB-KW"/>
</dbReference>
<dbReference type="SUPFAM" id="SSF56349">
    <property type="entry name" value="DNA breaking-rejoining enzymes"/>
    <property type="match status" value="1"/>
</dbReference>
<evidence type="ECO:0000256" key="2">
    <source>
        <dbReference type="ARBA" id="ARBA00023125"/>
    </source>
</evidence>
<dbReference type="Pfam" id="PF00589">
    <property type="entry name" value="Phage_integrase"/>
    <property type="match status" value="1"/>
</dbReference>